<evidence type="ECO:0000256" key="11">
    <source>
        <dbReference type="ARBA" id="ARBA00034617"/>
    </source>
</evidence>
<comment type="catalytic activity">
    <reaction evidence="11">
        <text>Couples ATP hydrolysis with the unwinding of duplex DNA by translocating in the 3'-5' direction.</text>
        <dbReference type="EC" id="5.6.2.4"/>
    </reaction>
</comment>
<dbReference type="Gene3D" id="3.40.50.300">
    <property type="entry name" value="P-loop containing nucleotide triphosphate hydrolases"/>
    <property type="match status" value="4"/>
</dbReference>
<keyword evidence="2 14" id="KW-0547">Nucleotide-binding</keyword>
<dbReference type="InterPro" id="IPR014152">
    <property type="entry name" value="AddA"/>
</dbReference>
<dbReference type="PROSITE" id="PS51217">
    <property type="entry name" value="UVRD_HELICASE_CTER"/>
    <property type="match status" value="1"/>
</dbReference>
<dbReference type="eggNOG" id="COG1074">
    <property type="taxonomic scope" value="Bacteria"/>
</dbReference>
<dbReference type="InterPro" id="IPR038726">
    <property type="entry name" value="PDDEXK_AddAB-type"/>
</dbReference>
<dbReference type="GO" id="GO:0005829">
    <property type="term" value="C:cytosol"/>
    <property type="evidence" value="ECO:0007669"/>
    <property type="project" value="TreeGrafter"/>
</dbReference>
<keyword evidence="9" id="KW-0234">DNA repair</keyword>
<dbReference type="GO" id="GO:0033202">
    <property type="term" value="C:DNA helicase complex"/>
    <property type="evidence" value="ECO:0007669"/>
    <property type="project" value="TreeGrafter"/>
</dbReference>
<organism evidence="17 18">
    <name type="scientific">[Clostridium] methylpentosum DSM 5476</name>
    <dbReference type="NCBI Taxonomy" id="537013"/>
    <lineage>
        <taxon>Bacteria</taxon>
        <taxon>Bacillati</taxon>
        <taxon>Bacillota</taxon>
        <taxon>Clostridia</taxon>
        <taxon>Eubacteriales</taxon>
        <taxon>Oscillospiraceae</taxon>
        <taxon>Oscillospiraceae incertae sedis</taxon>
    </lineage>
</organism>
<evidence type="ECO:0000256" key="10">
    <source>
        <dbReference type="ARBA" id="ARBA00023235"/>
    </source>
</evidence>
<dbReference type="Gene3D" id="3.90.320.10">
    <property type="match status" value="1"/>
</dbReference>
<dbReference type="InterPro" id="IPR027417">
    <property type="entry name" value="P-loop_NTPase"/>
</dbReference>
<name>C0EHH1_9FIRM</name>
<evidence type="ECO:0000256" key="6">
    <source>
        <dbReference type="ARBA" id="ARBA00022839"/>
    </source>
</evidence>
<dbReference type="SUPFAM" id="SSF52540">
    <property type="entry name" value="P-loop containing nucleoside triphosphate hydrolases"/>
    <property type="match status" value="1"/>
</dbReference>
<dbReference type="PANTHER" id="PTHR11070">
    <property type="entry name" value="UVRD / RECB / PCRA DNA HELICASE FAMILY MEMBER"/>
    <property type="match status" value="1"/>
</dbReference>
<keyword evidence="5 14" id="KW-0347">Helicase</keyword>
<dbReference type="GO" id="GO:0003677">
    <property type="term" value="F:DNA binding"/>
    <property type="evidence" value="ECO:0007669"/>
    <property type="project" value="UniProtKB-KW"/>
</dbReference>
<keyword evidence="3" id="KW-0227">DNA damage</keyword>
<dbReference type="InterPro" id="IPR000212">
    <property type="entry name" value="DNA_helicase_UvrD/REP"/>
</dbReference>
<keyword evidence="1" id="KW-0540">Nuclease</keyword>
<dbReference type="InterPro" id="IPR014017">
    <property type="entry name" value="DNA_helicase_UvrD-like_C"/>
</dbReference>
<gene>
    <name evidence="17" type="primary">addA</name>
    <name evidence="17" type="ORF">CLOSTMETH_03208</name>
</gene>
<keyword evidence="7 14" id="KW-0067">ATP-binding</keyword>
<dbReference type="InterPro" id="IPR011604">
    <property type="entry name" value="PDDEXK-like_dom_sf"/>
</dbReference>
<evidence type="ECO:0000256" key="12">
    <source>
        <dbReference type="ARBA" id="ARBA00034808"/>
    </source>
</evidence>
<dbReference type="Pfam" id="PF12705">
    <property type="entry name" value="PDDEXK_1"/>
    <property type="match status" value="1"/>
</dbReference>
<keyword evidence="8" id="KW-0238">DNA-binding</keyword>
<comment type="catalytic activity">
    <reaction evidence="13">
        <text>ATP + H2O = ADP + phosphate + H(+)</text>
        <dbReference type="Rhea" id="RHEA:13065"/>
        <dbReference type="ChEBI" id="CHEBI:15377"/>
        <dbReference type="ChEBI" id="CHEBI:15378"/>
        <dbReference type="ChEBI" id="CHEBI:30616"/>
        <dbReference type="ChEBI" id="CHEBI:43474"/>
        <dbReference type="ChEBI" id="CHEBI:456216"/>
        <dbReference type="EC" id="5.6.2.4"/>
    </reaction>
</comment>
<evidence type="ECO:0000313" key="17">
    <source>
        <dbReference type="EMBL" id="EEG29095.1"/>
    </source>
</evidence>
<keyword evidence="10" id="KW-0413">Isomerase</keyword>
<evidence type="ECO:0000256" key="7">
    <source>
        <dbReference type="ARBA" id="ARBA00022840"/>
    </source>
</evidence>
<keyword evidence="18" id="KW-1185">Reference proteome</keyword>
<keyword evidence="4 14" id="KW-0378">Hydrolase</keyword>
<evidence type="ECO:0000256" key="1">
    <source>
        <dbReference type="ARBA" id="ARBA00022722"/>
    </source>
</evidence>
<dbReference type="EMBL" id="ACEC01000115">
    <property type="protein sequence ID" value="EEG29095.1"/>
    <property type="molecule type" value="Genomic_DNA"/>
</dbReference>
<evidence type="ECO:0000256" key="8">
    <source>
        <dbReference type="ARBA" id="ARBA00023125"/>
    </source>
</evidence>
<evidence type="ECO:0000256" key="5">
    <source>
        <dbReference type="ARBA" id="ARBA00022806"/>
    </source>
</evidence>
<dbReference type="GO" id="GO:0016887">
    <property type="term" value="F:ATP hydrolysis activity"/>
    <property type="evidence" value="ECO:0007669"/>
    <property type="project" value="RHEA"/>
</dbReference>
<evidence type="ECO:0000256" key="13">
    <source>
        <dbReference type="ARBA" id="ARBA00048988"/>
    </source>
</evidence>
<dbReference type="GO" id="GO:0005524">
    <property type="term" value="F:ATP binding"/>
    <property type="evidence" value="ECO:0007669"/>
    <property type="project" value="UniProtKB-UniRule"/>
</dbReference>
<dbReference type="AlphaFoldDB" id="C0EHH1"/>
<evidence type="ECO:0000256" key="4">
    <source>
        <dbReference type="ARBA" id="ARBA00022801"/>
    </source>
</evidence>
<evidence type="ECO:0000256" key="9">
    <source>
        <dbReference type="ARBA" id="ARBA00023204"/>
    </source>
</evidence>
<evidence type="ECO:0000256" key="2">
    <source>
        <dbReference type="ARBA" id="ARBA00022741"/>
    </source>
</evidence>
<dbReference type="GO" id="GO:0043138">
    <property type="term" value="F:3'-5' DNA helicase activity"/>
    <property type="evidence" value="ECO:0007669"/>
    <property type="project" value="UniProtKB-EC"/>
</dbReference>
<evidence type="ECO:0000256" key="3">
    <source>
        <dbReference type="ARBA" id="ARBA00022763"/>
    </source>
</evidence>
<feature type="domain" description="UvrD-like helicase ATP-binding" evidence="15">
    <location>
        <begin position="18"/>
        <end position="488"/>
    </location>
</feature>
<evidence type="ECO:0000259" key="16">
    <source>
        <dbReference type="PROSITE" id="PS51217"/>
    </source>
</evidence>
<dbReference type="PANTHER" id="PTHR11070:SF48">
    <property type="entry name" value="ATP-DEPENDENT HELICASE_NUCLEASE SUBUNIT A"/>
    <property type="match status" value="1"/>
</dbReference>
<keyword evidence="6" id="KW-0269">Exonuclease</keyword>
<dbReference type="SUPFAM" id="SSF52980">
    <property type="entry name" value="Restriction endonuclease-like"/>
    <property type="match status" value="1"/>
</dbReference>
<dbReference type="HOGENOM" id="CLU_001114_3_1_9"/>
<dbReference type="PROSITE" id="PS51198">
    <property type="entry name" value="UVRD_HELICASE_ATP_BIND"/>
    <property type="match status" value="1"/>
</dbReference>
<sequence>MTMPELTQKQLDELLLPCYITPEQRAAITSDGGTLLLSASAGSGKTFVLSSRVVYKLAHRERETRADRLLVVTFTRAAAKEMRTRITAKLDELVARFPDDAKLQRQKLLLSRAKITTIDSFCADLVRDNFDRLGLSPDFRIADETELAQIQDEALDELFEDYYSQGDKEFAALSDSFSLKDDSRLKGIVLSIYSRIRSNPFPLEWLWESFRLYGEADELDTTPWGLELRAQASRAIDHCTELYRRGFAFTQQNPVVYDTLRPYHEAALEKLAALIEELDGCGWDEARGVLKAFKFPRKPVKKPEGFDKTLSEEEDEKFLKPARNAVNGILKELLTCSEEEFWEDIRLQQPVLRKLCEVVERYSERMDASKREKNILDFPDLGIFAIRLLLERREGKLLRTPVGEAVSSEIDEILVDEFQDVNQMQDMLFEAVSKDETNLFLVGDIKQSIYRFRQASPEIFLQKRARYADFSTGSYPARLTLAENFRSRPEVTGCVNYLFRQLMSEQLGELDYGEGEQLRAAASYPPHPDAQAELHLIDTAADDSDEGRVAIEANYIGRKILSMLRNGYPVTGEDGKLRPCTLSDFAILLRSKKDKAEVYAEQLMHLGLDVWTENTSGYFRSREVSLMLNLLRVIDNPLQDIPLLSVLLSPLYGFTPDELAELRILDRRAPLYLCVTASDSGHCREFVQSLSRLREAAAVTSVEKLIQKIYDETLFYALFGAMESSEQKLANLRLLLSYAAGYERGSGRGLSGFLRYIDTAEEANRDFECANIFTENSSAVRIMTMHKSKGLEFPICFVANCAGRFNQRDLSSVYCLSNTHGFAMKLTVPELLKQYPTLPYLAAQLENKRALLSEEMRVLYVAMTRAREKLILTIAADNPQQLVQKAAVQIVEGERLPFYPLYSAHSYADWLLMGLLRHPSAGDLRSQADSGLSPYEPQSGDARCPLKVVLDGQEYGEQELEQAQPAPEADEETLAALRQNLGYRYAHAALSEIPAKLSVTQIAEHSRPASLTRRPQFERERGLTPAERGTATHQFIQFADFARAADDLEAEISRLRENGFIDPQQAASVDRKGLESLFHSPLAQRIRAARRVYRELDFFYDLDASEIFPEQETDGEKILVQGIADCVLDEGESLVIIDYKTDRATREQIAGRYRGQLMLYKRAVEAMLGKPVSACILYAVSLGCEIIL</sequence>
<dbReference type="GO" id="GO:0006302">
    <property type="term" value="P:double-strand break repair"/>
    <property type="evidence" value="ECO:0007669"/>
    <property type="project" value="InterPro"/>
</dbReference>
<dbReference type="Gene3D" id="6.10.250.2380">
    <property type="match status" value="1"/>
</dbReference>
<dbReference type="Pfam" id="PF13361">
    <property type="entry name" value="UvrD_C"/>
    <property type="match status" value="1"/>
</dbReference>
<proteinExistence type="predicted"/>
<comment type="caution">
    <text evidence="17">The sequence shown here is derived from an EMBL/GenBank/DDBJ whole genome shotgun (WGS) entry which is preliminary data.</text>
</comment>
<dbReference type="Pfam" id="PF00580">
    <property type="entry name" value="UvrD-helicase"/>
    <property type="match status" value="1"/>
</dbReference>
<dbReference type="InterPro" id="IPR011335">
    <property type="entry name" value="Restrct_endonuc-II-like"/>
</dbReference>
<feature type="domain" description="UvrD-like helicase C-terminal" evidence="16">
    <location>
        <begin position="515"/>
        <end position="790"/>
    </location>
</feature>
<evidence type="ECO:0000313" key="18">
    <source>
        <dbReference type="Proteomes" id="UP000003340"/>
    </source>
</evidence>
<evidence type="ECO:0000259" key="15">
    <source>
        <dbReference type="PROSITE" id="PS51198"/>
    </source>
</evidence>
<dbReference type="GO" id="GO:0004527">
    <property type="term" value="F:exonuclease activity"/>
    <property type="evidence" value="ECO:0007669"/>
    <property type="project" value="UniProtKB-KW"/>
</dbReference>
<protein>
    <recommendedName>
        <fullName evidence="12">DNA 3'-5' helicase</fullName>
        <ecNumber evidence="12">5.6.2.4</ecNumber>
    </recommendedName>
</protein>
<accession>C0EHH1</accession>
<dbReference type="STRING" id="537013.CLOSTMETH_03208"/>
<dbReference type="EC" id="5.6.2.4" evidence="12"/>
<dbReference type="GO" id="GO:0000725">
    <property type="term" value="P:recombinational repair"/>
    <property type="evidence" value="ECO:0007669"/>
    <property type="project" value="TreeGrafter"/>
</dbReference>
<reference evidence="17 18" key="2">
    <citation type="submission" date="2009-02" db="EMBL/GenBank/DDBJ databases">
        <title>Draft genome sequence of Clostridium methylpentosum (DSM 5476).</title>
        <authorList>
            <person name="Sudarsanam P."/>
            <person name="Ley R."/>
            <person name="Guruge J."/>
            <person name="Turnbaugh P.J."/>
            <person name="Mahowald M."/>
            <person name="Liep D."/>
            <person name="Gordon J."/>
        </authorList>
    </citation>
    <scope>NUCLEOTIDE SEQUENCE [LARGE SCALE GENOMIC DNA]</scope>
    <source>
        <strain evidence="17 18">DSM 5476</strain>
    </source>
</reference>
<reference evidence="17 18" key="1">
    <citation type="submission" date="2009-01" db="EMBL/GenBank/DDBJ databases">
        <authorList>
            <person name="Fulton L."/>
            <person name="Clifton S."/>
            <person name="Fulton B."/>
            <person name="Xu J."/>
            <person name="Minx P."/>
            <person name="Pepin K.H."/>
            <person name="Johnson M."/>
            <person name="Bhonagiri V."/>
            <person name="Nash W.E."/>
            <person name="Mardis E.R."/>
            <person name="Wilson R.K."/>
        </authorList>
    </citation>
    <scope>NUCLEOTIDE SEQUENCE [LARGE SCALE GENOMIC DNA]</scope>
    <source>
        <strain evidence="17 18">DSM 5476</strain>
    </source>
</reference>
<feature type="binding site" evidence="14">
    <location>
        <begin position="39"/>
        <end position="46"/>
    </location>
    <ligand>
        <name>ATP</name>
        <dbReference type="ChEBI" id="CHEBI:30616"/>
    </ligand>
</feature>
<evidence type="ECO:0000256" key="14">
    <source>
        <dbReference type="PROSITE-ProRule" id="PRU00560"/>
    </source>
</evidence>
<dbReference type="Proteomes" id="UP000003340">
    <property type="component" value="Unassembled WGS sequence"/>
</dbReference>
<dbReference type="InterPro" id="IPR014016">
    <property type="entry name" value="UvrD-like_ATP-bd"/>
</dbReference>
<dbReference type="NCBIfam" id="TIGR02785">
    <property type="entry name" value="addA_Gpos"/>
    <property type="match status" value="1"/>
</dbReference>